<dbReference type="InterPro" id="IPR036063">
    <property type="entry name" value="Smr_dom_sf"/>
</dbReference>
<dbReference type="PANTHER" id="PTHR48466:SF2">
    <property type="entry name" value="OS10G0509000 PROTEIN"/>
    <property type="match status" value="1"/>
</dbReference>
<dbReference type="InterPro" id="IPR000432">
    <property type="entry name" value="DNA_mismatch_repair_MutS_C"/>
</dbReference>
<name>A0A485M261_9ZZZZ</name>
<evidence type="ECO:0000256" key="7">
    <source>
        <dbReference type="SAM" id="Coils"/>
    </source>
</evidence>
<keyword evidence="1" id="KW-0699">rRNA-binding</keyword>
<evidence type="ECO:0000259" key="8">
    <source>
        <dbReference type="PROSITE" id="PS50828"/>
    </source>
</evidence>
<dbReference type="GO" id="GO:0140664">
    <property type="term" value="F:ATP-dependent DNA damage sensor activity"/>
    <property type="evidence" value="ECO:0007669"/>
    <property type="project" value="InterPro"/>
</dbReference>
<evidence type="ECO:0000256" key="2">
    <source>
        <dbReference type="ARBA" id="ARBA00022741"/>
    </source>
</evidence>
<feature type="domain" description="Smr" evidence="8">
    <location>
        <begin position="682"/>
        <end position="753"/>
    </location>
</feature>
<gene>
    <name evidence="9" type="ORF">SCFA_430019</name>
</gene>
<evidence type="ECO:0000313" key="9">
    <source>
        <dbReference type="EMBL" id="VFU15634.1"/>
    </source>
</evidence>
<protein>
    <submittedName>
        <fullName evidence="9">Endonuclease MutS2 (Modular protein)</fullName>
        <ecNumber evidence="9">3.1.-.-</ecNumber>
    </submittedName>
</protein>
<dbReference type="SMART" id="SM00463">
    <property type="entry name" value="SMR"/>
    <property type="match status" value="1"/>
</dbReference>
<keyword evidence="9" id="KW-0540">Nuclease</keyword>
<dbReference type="HAMAP" id="MF_00092">
    <property type="entry name" value="MutS2"/>
    <property type="match status" value="1"/>
</dbReference>
<proteinExistence type="inferred from homology"/>
<dbReference type="GO" id="GO:0004519">
    <property type="term" value="F:endonuclease activity"/>
    <property type="evidence" value="ECO:0007669"/>
    <property type="project" value="UniProtKB-KW"/>
</dbReference>
<dbReference type="GO" id="GO:0030983">
    <property type="term" value="F:mismatched DNA binding"/>
    <property type="evidence" value="ECO:0007669"/>
    <property type="project" value="InterPro"/>
</dbReference>
<keyword evidence="6" id="KW-0238">DNA-binding</keyword>
<dbReference type="NCBIfam" id="TIGR01069">
    <property type="entry name" value="mutS2"/>
    <property type="match status" value="1"/>
</dbReference>
<dbReference type="InterPro" id="IPR045076">
    <property type="entry name" value="MutS"/>
</dbReference>
<dbReference type="InterPro" id="IPR002625">
    <property type="entry name" value="Smr_dom"/>
</dbReference>
<dbReference type="SUPFAM" id="SSF160443">
    <property type="entry name" value="SMR domain-like"/>
    <property type="match status" value="1"/>
</dbReference>
<dbReference type="GO" id="GO:0019843">
    <property type="term" value="F:rRNA binding"/>
    <property type="evidence" value="ECO:0007669"/>
    <property type="project" value="UniProtKB-KW"/>
</dbReference>
<dbReference type="InterPro" id="IPR027417">
    <property type="entry name" value="P-loop_NTPase"/>
</dbReference>
<evidence type="ECO:0000256" key="6">
    <source>
        <dbReference type="ARBA" id="ARBA00023125"/>
    </source>
</evidence>
<dbReference type="EC" id="3.1.-.-" evidence="9"/>
<evidence type="ECO:0000256" key="5">
    <source>
        <dbReference type="ARBA" id="ARBA00022884"/>
    </source>
</evidence>
<dbReference type="EMBL" id="CAADRM010000107">
    <property type="protein sequence ID" value="VFU15634.1"/>
    <property type="molecule type" value="Genomic_DNA"/>
</dbReference>
<dbReference type="SMART" id="SM00534">
    <property type="entry name" value="MUTSac"/>
    <property type="match status" value="1"/>
</dbReference>
<dbReference type="InterPro" id="IPR005747">
    <property type="entry name" value="MutS2"/>
</dbReference>
<evidence type="ECO:0000256" key="3">
    <source>
        <dbReference type="ARBA" id="ARBA00022801"/>
    </source>
</evidence>
<keyword evidence="4" id="KW-0067">ATP-binding</keyword>
<dbReference type="SUPFAM" id="SSF48334">
    <property type="entry name" value="DNA repair protein MutS, domain III"/>
    <property type="match status" value="1"/>
</dbReference>
<accession>A0A485M261</accession>
<dbReference type="SMART" id="SM00533">
    <property type="entry name" value="MUTSd"/>
    <property type="match status" value="1"/>
</dbReference>
<sequence length="755" mass="82891">MGEDLLEFSALKSYIRSFVASDMGLSAMDKLHPLDSWDEVRGRWALLDEMMSLVVSGEDAGFSAVPDIRELLDIREGAILEGKDIVMVAGVITDIARVKRSMEKAGSALASLAASIDPLEELPFEINSTLLPTGEISDSASPVLRRLRKQARTLRAAILEKLSGIMDGLKKQSMVMEDLITIRNERYVIPLRHDYSSHIKGITHDYSRSNKTAYVEPLAVVDENNTLNQIRSDIKEEEIGILRDLTSQILAHGAAIRKNLEIYGRLDLIHASACWAVKHGAVIPGLSEEGFEIEGARHPVLLERLGRKRTVPLDIRMPRDKDCLIISGPNAGGKTVALKTLGLLMLMAKSGLAIPAKENSVIYPVGTIWVEMDTNQDIQHDLSSFTAHALSLKRIYEGLAEGDLVLLDEPGTGTDPAQGAAIAVSCIDAYRKKGARVVVTSHADLIKLYGLSSPGVENAATAFDDSGLRPLYRLQYGVIGQSRAFDILASIDFPREILREAEGIASREGSTALAKAMEDMAHTASLKEQAAREAEQAEILRKKAEQAYQEMEREKVELSLRYRRLMEQVEELTRKPQPRERIERVRESNEAREIEAVLQNVEPARVLEVQPGSSVILKGTGARGRVVDVSRDQAEVIMGDKRLKVGLDQIEATAADEDRKPERVRVRSRVDSGYVFPVKVVGMRVEEALPIVEKAVDQALISGQPQIEIIHGSGTGRLKNAIREYLKGLGVVKGISDSPMSEGGGNKTIVMFEAG</sequence>
<evidence type="ECO:0000256" key="1">
    <source>
        <dbReference type="ARBA" id="ARBA00022730"/>
    </source>
</evidence>
<keyword evidence="3 9" id="KW-0378">Hydrolase</keyword>
<dbReference type="PROSITE" id="PS50828">
    <property type="entry name" value="SMR"/>
    <property type="match status" value="1"/>
</dbReference>
<evidence type="ECO:0000256" key="4">
    <source>
        <dbReference type="ARBA" id="ARBA00022840"/>
    </source>
</evidence>
<dbReference type="GO" id="GO:0016887">
    <property type="term" value="F:ATP hydrolysis activity"/>
    <property type="evidence" value="ECO:0007669"/>
    <property type="project" value="InterPro"/>
</dbReference>
<keyword evidence="5" id="KW-0694">RNA-binding</keyword>
<organism evidence="9">
    <name type="scientific">anaerobic digester metagenome</name>
    <dbReference type="NCBI Taxonomy" id="1263854"/>
    <lineage>
        <taxon>unclassified sequences</taxon>
        <taxon>metagenomes</taxon>
        <taxon>ecological metagenomes</taxon>
    </lineage>
</organism>
<dbReference type="Gene3D" id="3.40.50.300">
    <property type="entry name" value="P-loop containing nucleotide triphosphate hydrolases"/>
    <property type="match status" value="1"/>
</dbReference>
<dbReference type="AlphaFoldDB" id="A0A485M261"/>
<keyword evidence="7" id="KW-0175">Coiled coil</keyword>
<dbReference type="Gene3D" id="3.30.1370.110">
    <property type="match status" value="1"/>
</dbReference>
<keyword evidence="2" id="KW-0547">Nucleotide-binding</keyword>
<dbReference type="PIRSF" id="PIRSF005814">
    <property type="entry name" value="MutS_YshD"/>
    <property type="match status" value="1"/>
</dbReference>
<feature type="coiled-coil region" evidence="7">
    <location>
        <begin position="523"/>
        <end position="575"/>
    </location>
</feature>
<dbReference type="InterPro" id="IPR036187">
    <property type="entry name" value="DNA_mismatch_repair_MutS_sf"/>
</dbReference>
<dbReference type="Pfam" id="PF01713">
    <property type="entry name" value="Smr"/>
    <property type="match status" value="1"/>
</dbReference>
<dbReference type="GO" id="GO:0005524">
    <property type="term" value="F:ATP binding"/>
    <property type="evidence" value="ECO:0007669"/>
    <property type="project" value="UniProtKB-KW"/>
</dbReference>
<dbReference type="Pfam" id="PF00488">
    <property type="entry name" value="MutS_V"/>
    <property type="match status" value="1"/>
</dbReference>
<reference evidence="9" key="1">
    <citation type="submission" date="2019-03" db="EMBL/GenBank/DDBJ databases">
        <authorList>
            <person name="Hao L."/>
        </authorList>
    </citation>
    <scope>NUCLEOTIDE SEQUENCE</scope>
</reference>
<dbReference type="SUPFAM" id="SSF52540">
    <property type="entry name" value="P-loop containing nucleoside triphosphate hydrolases"/>
    <property type="match status" value="1"/>
</dbReference>
<dbReference type="GO" id="GO:0045910">
    <property type="term" value="P:negative regulation of DNA recombination"/>
    <property type="evidence" value="ECO:0007669"/>
    <property type="project" value="InterPro"/>
</dbReference>
<keyword evidence="9" id="KW-0255">Endonuclease</keyword>
<dbReference type="InterPro" id="IPR007696">
    <property type="entry name" value="DNA_mismatch_repair_MutS_core"/>
</dbReference>
<dbReference type="PANTHER" id="PTHR48466">
    <property type="entry name" value="OS10G0509000 PROTEIN-RELATED"/>
    <property type="match status" value="1"/>
</dbReference>
<dbReference type="GO" id="GO:0006298">
    <property type="term" value="P:mismatch repair"/>
    <property type="evidence" value="ECO:0007669"/>
    <property type="project" value="InterPro"/>
</dbReference>